<feature type="signal peptide" evidence="2">
    <location>
        <begin position="1"/>
        <end position="25"/>
    </location>
</feature>
<reference evidence="4 5" key="1">
    <citation type="submission" date="2018-07" db="EMBL/GenBank/DDBJ databases">
        <title>Genomic Encyclopedia of Type Strains, Phase IV (KMG-IV): sequencing the most valuable type-strain genomes for metagenomic binning, comparative biology and taxonomic classification.</title>
        <authorList>
            <person name="Goeker M."/>
        </authorList>
    </citation>
    <scope>NUCLEOTIDE SEQUENCE [LARGE SCALE GENOMIC DNA]</scope>
    <source>
        <strain evidence="4 5">DSM 27016</strain>
    </source>
</reference>
<feature type="domain" description="SLH" evidence="3">
    <location>
        <begin position="373"/>
        <end position="436"/>
    </location>
</feature>
<accession>A0A369BDV8</accession>
<dbReference type="AlphaFoldDB" id="A0A369BDV8"/>
<feature type="domain" description="SLH" evidence="3">
    <location>
        <begin position="297"/>
        <end position="359"/>
    </location>
</feature>
<dbReference type="Pfam" id="PF00395">
    <property type="entry name" value="SLH"/>
    <property type="match status" value="3"/>
</dbReference>
<name>A0A369BDV8_9FIRM</name>
<evidence type="ECO:0000313" key="4">
    <source>
        <dbReference type="EMBL" id="RCX17854.1"/>
    </source>
</evidence>
<gene>
    <name evidence="4" type="ORF">DFR58_10619</name>
</gene>
<keyword evidence="5" id="KW-1185">Reference proteome</keyword>
<dbReference type="Proteomes" id="UP000253034">
    <property type="component" value="Unassembled WGS sequence"/>
</dbReference>
<keyword evidence="2" id="KW-0732">Signal</keyword>
<evidence type="ECO:0000256" key="1">
    <source>
        <dbReference type="ARBA" id="ARBA00022737"/>
    </source>
</evidence>
<dbReference type="InterPro" id="IPR001119">
    <property type="entry name" value="SLH_dom"/>
</dbReference>
<evidence type="ECO:0000259" key="3">
    <source>
        <dbReference type="PROSITE" id="PS51272"/>
    </source>
</evidence>
<protein>
    <submittedName>
        <fullName evidence="4">S-layer family protein</fullName>
    </submittedName>
</protein>
<feature type="domain" description="SLH" evidence="3">
    <location>
        <begin position="438"/>
        <end position="501"/>
    </location>
</feature>
<keyword evidence="1" id="KW-0677">Repeat</keyword>
<evidence type="ECO:0000313" key="5">
    <source>
        <dbReference type="Proteomes" id="UP000253034"/>
    </source>
</evidence>
<comment type="caution">
    <text evidence="4">The sequence shown here is derived from an EMBL/GenBank/DDBJ whole genome shotgun (WGS) entry which is preliminary data.</text>
</comment>
<dbReference type="RefSeq" id="WP_242987440.1">
    <property type="nucleotide sequence ID" value="NZ_QPJT01000006.1"/>
</dbReference>
<dbReference type="EMBL" id="QPJT01000006">
    <property type="protein sequence ID" value="RCX17854.1"/>
    <property type="molecule type" value="Genomic_DNA"/>
</dbReference>
<proteinExistence type="predicted"/>
<dbReference type="PROSITE" id="PS51272">
    <property type="entry name" value="SLH"/>
    <property type="match status" value="3"/>
</dbReference>
<sequence length="509" mass="56134">MLKRISLILCIAMLLNLFISASAFAREGDNGYEGGIASGDEPDKVGINYQEICFVSGEPVIFKGSLTMKKSLKQNNVNTVYTYSLENADIGATLRRTVSLTTKRTKKDNGQTVEETSLPANSRLNENIIIGGRAYRLRSYDFSRSSVIDEKPSINYYAGTLGGVKTYQVTGGGGTGTVTVRQTGEFYGYDQYWGTSEAQVVDYTIEAEMRNGDQVDKWGGTANIKLSSGITQRFEYIESIPDQISFSGRYVQRQNNDSVMEYTSRLPEFDSKGISTDTMLERKGSLKLESFPTSKDLPVAGLSYLRGHWAEKDIKLLYGLEVFKLDGSVFKPEQYMSRSEFASAITAAAKEVPADPALSTRAVRTPRTQNQELISPFGDVSVENAYFHGIESAYKRGLMEGGVGGKFYPNSYITVADAILIFIRAVGLESLAPNPAPVTTFRDNDKIPSHARAAVYVAERIGIIQPDSKGNINVSGTLTKAQAAQLISGFIEYMQDGIRKDYRERIINF</sequence>
<evidence type="ECO:0000256" key="2">
    <source>
        <dbReference type="SAM" id="SignalP"/>
    </source>
</evidence>
<organism evidence="4 5">
    <name type="scientific">Anaerobacterium chartisolvens</name>
    <dbReference type="NCBI Taxonomy" id="1297424"/>
    <lineage>
        <taxon>Bacteria</taxon>
        <taxon>Bacillati</taxon>
        <taxon>Bacillota</taxon>
        <taxon>Clostridia</taxon>
        <taxon>Eubacteriales</taxon>
        <taxon>Oscillospiraceae</taxon>
        <taxon>Anaerobacterium</taxon>
    </lineage>
</organism>
<feature type="chain" id="PRO_5016827085" evidence="2">
    <location>
        <begin position="26"/>
        <end position="509"/>
    </location>
</feature>